<gene>
    <name evidence="1" type="ORF">HMPREF1576_01117</name>
</gene>
<reference evidence="1 2" key="1">
    <citation type="submission" date="2013-06" db="EMBL/GenBank/DDBJ databases">
        <authorList>
            <person name="Weinstock G."/>
            <person name="Sodergren E."/>
            <person name="Lobos E.A."/>
            <person name="Fulton L."/>
            <person name="Fulton R."/>
            <person name="Courtney L."/>
            <person name="Fronick C."/>
            <person name="O'Laughlin M."/>
            <person name="Godfrey J."/>
            <person name="Wilson R.M."/>
            <person name="Miner T."/>
            <person name="Farmer C."/>
            <person name="Delehaunty K."/>
            <person name="Cordes M."/>
            <person name="Minx P."/>
            <person name="Tomlinson C."/>
            <person name="Chen J."/>
            <person name="Wollam A."/>
            <person name="Pepin K.H."/>
            <person name="Bhonagiri V."/>
            <person name="Zhang X."/>
            <person name="Warren W."/>
            <person name="Mitreva M."/>
            <person name="Mardis E.R."/>
            <person name="Wilson R.K."/>
        </authorList>
    </citation>
    <scope>NUCLEOTIDE SEQUENCE [LARGE SCALE GENOMIC DNA]</scope>
    <source>
        <strain evidence="1 2">JCP7719</strain>
    </source>
</reference>
<name>S4H2R7_9BIFI</name>
<sequence>MDILYKTNIHAKHLLNLNPVFDNNPVVLHICSKSQITNRKSLTTYEKSTLSHNQQHAHNQQRSIARSVCAINLLR</sequence>
<dbReference type="EMBL" id="ATJO01000104">
    <property type="protein sequence ID" value="EPI50172.1"/>
    <property type="molecule type" value="Genomic_DNA"/>
</dbReference>
<dbReference type="HOGENOM" id="CLU_202468_0_0_11"/>
<proteinExistence type="predicted"/>
<evidence type="ECO:0000313" key="2">
    <source>
        <dbReference type="Proteomes" id="UP000014601"/>
    </source>
</evidence>
<accession>S4H2R7</accession>
<organism evidence="1 2">
    <name type="scientific">Gardnerella pickettii JCP7719</name>
    <dbReference type="NCBI Taxonomy" id="1261061"/>
    <lineage>
        <taxon>Bacteria</taxon>
        <taxon>Bacillati</taxon>
        <taxon>Actinomycetota</taxon>
        <taxon>Actinomycetes</taxon>
        <taxon>Bifidobacteriales</taxon>
        <taxon>Bifidobacteriaceae</taxon>
        <taxon>Gardnerella</taxon>
        <taxon>Gardnerella pickettii</taxon>
    </lineage>
</organism>
<protein>
    <submittedName>
        <fullName evidence="1">Uncharacterized protein</fullName>
    </submittedName>
</protein>
<evidence type="ECO:0000313" key="1">
    <source>
        <dbReference type="EMBL" id="EPI50172.1"/>
    </source>
</evidence>
<dbReference type="AlphaFoldDB" id="S4H2R7"/>
<dbReference type="Proteomes" id="UP000014601">
    <property type="component" value="Unassembled WGS sequence"/>
</dbReference>
<comment type="caution">
    <text evidence="1">The sequence shown here is derived from an EMBL/GenBank/DDBJ whole genome shotgun (WGS) entry which is preliminary data.</text>
</comment>